<comment type="caution">
    <text evidence="2">The sequence shown here is derived from an EMBL/GenBank/DDBJ whole genome shotgun (WGS) entry which is preliminary data.</text>
</comment>
<dbReference type="EMBL" id="JBAMIC010000003">
    <property type="protein sequence ID" value="KAK7108939.1"/>
    <property type="molecule type" value="Genomic_DNA"/>
</dbReference>
<proteinExistence type="predicted"/>
<organism evidence="2 3">
    <name type="scientific">Littorina saxatilis</name>
    <dbReference type="NCBI Taxonomy" id="31220"/>
    <lineage>
        <taxon>Eukaryota</taxon>
        <taxon>Metazoa</taxon>
        <taxon>Spiralia</taxon>
        <taxon>Lophotrochozoa</taxon>
        <taxon>Mollusca</taxon>
        <taxon>Gastropoda</taxon>
        <taxon>Caenogastropoda</taxon>
        <taxon>Littorinimorpha</taxon>
        <taxon>Littorinoidea</taxon>
        <taxon>Littorinidae</taxon>
        <taxon>Littorina</taxon>
    </lineage>
</organism>
<evidence type="ECO:0000256" key="1">
    <source>
        <dbReference type="SAM" id="MobiDB-lite"/>
    </source>
</evidence>
<accession>A0AAN9BPT4</accession>
<gene>
    <name evidence="2" type="ORF">V1264_013074</name>
</gene>
<protein>
    <submittedName>
        <fullName evidence="2">Uncharacterized protein</fullName>
    </submittedName>
</protein>
<keyword evidence="3" id="KW-1185">Reference proteome</keyword>
<name>A0AAN9BPT4_9CAEN</name>
<evidence type="ECO:0000313" key="2">
    <source>
        <dbReference type="EMBL" id="KAK7108939.1"/>
    </source>
</evidence>
<reference evidence="2 3" key="1">
    <citation type="submission" date="2024-02" db="EMBL/GenBank/DDBJ databases">
        <title>Chromosome-scale genome assembly of the rough periwinkle Littorina saxatilis.</title>
        <authorList>
            <person name="De Jode A."/>
            <person name="Faria R."/>
            <person name="Formenti G."/>
            <person name="Sims Y."/>
            <person name="Smith T.P."/>
            <person name="Tracey A."/>
            <person name="Wood J.M.D."/>
            <person name="Zagrodzka Z.B."/>
            <person name="Johannesson K."/>
            <person name="Butlin R.K."/>
            <person name="Leder E.H."/>
        </authorList>
    </citation>
    <scope>NUCLEOTIDE SEQUENCE [LARGE SCALE GENOMIC DNA]</scope>
    <source>
        <strain evidence="2">Snail1</strain>
        <tissue evidence="2">Muscle</tissue>
    </source>
</reference>
<feature type="compositionally biased region" description="Low complexity" evidence="1">
    <location>
        <begin position="48"/>
        <end position="58"/>
    </location>
</feature>
<evidence type="ECO:0000313" key="3">
    <source>
        <dbReference type="Proteomes" id="UP001374579"/>
    </source>
</evidence>
<dbReference type="AlphaFoldDB" id="A0AAN9BPT4"/>
<sequence>MQDDVQAKTAGIQQFFQNLLKTSRNDPDRPCRCEEVVLEGDPTLSISTTSPSTLAATPYCRHNKPGKI</sequence>
<feature type="region of interest" description="Disordered" evidence="1">
    <location>
        <begin position="48"/>
        <end position="68"/>
    </location>
</feature>
<dbReference type="Proteomes" id="UP001374579">
    <property type="component" value="Unassembled WGS sequence"/>
</dbReference>